<dbReference type="AlphaFoldDB" id="A0A4Y2DIF5"/>
<evidence type="ECO:0000313" key="1">
    <source>
        <dbReference type="EMBL" id="GBM16532.1"/>
    </source>
</evidence>
<keyword evidence="2" id="KW-1185">Reference proteome</keyword>
<evidence type="ECO:0000313" key="2">
    <source>
        <dbReference type="Proteomes" id="UP000499080"/>
    </source>
</evidence>
<reference evidence="1 2" key="1">
    <citation type="journal article" date="2019" name="Sci. Rep.">
        <title>Orb-weaving spider Araneus ventricosus genome elucidates the spidroin gene catalogue.</title>
        <authorList>
            <person name="Kono N."/>
            <person name="Nakamura H."/>
            <person name="Ohtoshi R."/>
            <person name="Moran D.A.P."/>
            <person name="Shinohara A."/>
            <person name="Yoshida Y."/>
            <person name="Fujiwara M."/>
            <person name="Mori M."/>
            <person name="Tomita M."/>
            <person name="Arakawa K."/>
        </authorList>
    </citation>
    <scope>NUCLEOTIDE SEQUENCE [LARGE SCALE GENOMIC DNA]</scope>
</reference>
<gene>
    <name evidence="1" type="ORF">AVEN_148913_1</name>
</gene>
<dbReference type="Proteomes" id="UP000499080">
    <property type="component" value="Unassembled WGS sequence"/>
</dbReference>
<sequence>MAKNIQNALSEDCVECNVTDSGINQILTQLLNTNKQILELSERVNAISTQNMAVNSLTEAPSISSTVPGNQYGTQCQICEGGPPAGSRRPLGLLGASPCRDSFVSEEVEELVVITSVIFKNISSKSHVDCSFSYGSFGEMS</sequence>
<comment type="caution">
    <text evidence="1">The sequence shown here is derived from an EMBL/GenBank/DDBJ whole genome shotgun (WGS) entry which is preliminary data.</text>
</comment>
<dbReference type="EMBL" id="BGPR01000375">
    <property type="protein sequence ID" value="GBM16532.1"/>
    <property type="molecule type" value="Genomic_DNA"/>
</dbReference>
<proteinExistence type="predicted"/>
<dbReference type="OrthoDB" id="6434224at2759"/>
<organism evidence="1 2">
    <name type="scientific">Araneus ventricosus</name>
    <name type="common">Orbweaver spider</name>
    <name type="synonym">Epeira ventricosa</name>
    <dbReference type="NCBI Taxonomy" id="182803"/>
    <lineage>
        <taxon>Eukaryota</taxon>
        <taxon>Metazoa</taxon>
        <taxon>Ecdysozoa</taxon>
        <taxon>Arthropoda</taxon>
        <taxon>Chelicerata</taxon>
        <taxon>Arachnida</taxon>
        <taxon>Araneae</taxon>
        <taxon>Araneomorphae</taxon>
        <taxon>Entelegynae</taxon>
        <taxon>Araneoidea</taxon>
        <taxon>Araneidae</taxon>
        <taxon>Araneus</taxon>
    </lineage>
</organism>
<accession>A0A4Y2DIF5</accession>
<name>A0A4Y2DIF5_ARAVE</name>
<protein>
    <submittedName>
        <fullName evidence="1">Uncharacterized protein</fullName>
    </submittedName>
</protein>